<organism evidence="1 2">
    <name type="scientific">Kribbella koreensis</name>
    <dbReference type="NCBI Taxonomy" id="57909"/>
    <lineage>
        <taxon>Bacteria</taxon>
        <taxon>Bacillati</taxon>
        <taxon>Actinomycetota</taxon>
        <taxon>Actinomycetes</taxon>
        <taxon>Propionibacteriales</taxon>
        <taxon>Kribbellaceae</taxon>
        <taxon>Kribbella</taxon>
    </lineage>
</organism>
<dbReference type="Proteomes" id="UP001500542">
    <property type="component" value="Unassembled WGS sequence"/>
</dbReference>
<keyword evidence="2" id="KW-1185">Reference proteome</keyword>
<dbReference type="InterPro" id="IPR000801">
    <property type="entry name" value="Esterase-like"/>
</dbReference>
<dbReference type="InterPro" id="IPR050583">
    <property type="entry name" value="Mycobacterial_A85_antigen"/>
</dbReference>
<dbReference type="RefSeq" id="WP_343967577.1">
    <property type="nucleotide sequence ID" value="NZ_BAAAHK010000004.1"/>
</dbReference>
<dbReference type="GO" id="GO:0016787">
    <property type="term" value="F:hydrolase activity"/>
    <property type="evidence" value="ECO:0007669"/>
    <property type="project" value="UniProtKB-KW"/>
</dbReference>
<dbReference type="SUPFAM" id="SSF53474">
    <property type="entry name" value="alpha/beta-Hydrolases"/>
    <property type="match status" value="1"/>
</dbReference>
<reference evidence="2" key="1">
    <citation type="journal article" date="2019" name="Int. J. Syst. Evol. Microbiol.">
        <title>The Global Catalogue of Microorganisms (GCM) 10K type strain sequencing project: providing services to taxonomists for standard genome sequencing and annotation.</title>
        <authorList>
            <consortium name="The Broad Institute Genomics Platform"/>
            <consortium name="The Broad Institute Genome Sequencing Center for Infectious Disease"/>
            <person name="Wu L."/>
            <person name="Ma J."/>
        </authorList>
    </citation>
    <scope>NUCLEOTIDE SEQUENCE [LARGE SCALE GENOMIC DNA]</scope>
    <source>
        <strain evidence="2">JCM 10977</strain>
    </source>
</reference>
<accession>A0ABP4AFN1</accession>
<name>A0ABP4AFN1_9ACTN</name>
<dbReference type="Pfam" id="PF00756">
    <property type="entry name" value="Esterase"/>
    <property type="match status" value="1"/>
</dbReference>
<dbReference type="EMBL" id="BAAAHK010000004">
    <property type="protein sequence ID" value="GAA0935122.1"/>
    <property type="molecule type" value="Genomic_DNA"/>
</dbReference>
<dbReference type="Gene3D" id="3.40.50.1820">
    <property type="entry name" value="alpha/beta hydrolase"/>
    <property type="match status" value="1"/>
</dbReference>
<evidence type="ECO:0000313" key="1">
    <source>
        <dbReference type="EMBL" id="GAA0935122.1"/>
    </source>
</evidence>
<dbReference type="PANTHER" id="PTHR48098">
    <property type="entry name" value="ENTEROCHELIN ESTERASE-RELATED"/>
    <property type="match status" value="1"/>
</dbReference>
<evidence type="ECO:0000313" key="2">
    <source>
        <dbReference type="Proteomes" id="UP001500542"/>
    </source>
</evidence>
<dbReference type="InterPro" id="IPR029058">
    <property type="entry name" value="AB_hydrolase_fold"/>
</dbReference>
<protein>
    <submittedName>
        <fullName evidence="1">Alpha/beta hydrolase-fold protein</fullName>
    </submittedName>
</protein>
<comment type="caution">
    <text evidence="1">The sequence shown here is derived from an EMBL/GenBank/DDBJ whole genome shotgun (WGS) entry which is preliminary data.</text>
</comment>
<gene>
    <name evidence="1" type="ORF">GCM10009554_21760</name>
</gene>
<keyword evidence="1" id="KW-0378">Hydrolase</keyword>
<sequence>MLPWSAELAGRFDQTIFDSAFLRGNPLGDPHERPVLVYLPPGYDESDQRYPSIYVAMGYTGHLGMWFNRQPFRQPYPELLDAVFATGDVPPAIVVFVDAWTKLGGSQYLDSPGTGQYHSYLCDEIVPWVDERYRTIADRDHRAITGKSSGGYAAMVTPLLRPDVFGALATHAGDAAFEVCYQSGFPLTARRLRDQYDGSYQKFFADFENRAGRTTGDDLELLEMYGYAAAYSAEPDGTVLLPHDELGQIIPEIWQRWLSRDPVHMVATETRYAEALGSMRAVWIDAGKQDEYYLDFGATAFHRAALRAGVPEERLYFELFEGKHGGIEYRYPLAVEWLCRQLAA</sequence>
<proteinExistence type="predicted"/>